<dbReference type="InterPro" id="IPR001466">
    <property type="entry name" value="Beta-lactam-related"/>
</dbReference>
<sequence length="385" mass="41080">MSYATVKSPSTKRRGRLALAAVAIAALSGLSLNATPATADSADTVQQALNGLVGKGGFPGTLAAVRDADGRTRDYTAGVGDLKTRDEVPVDGRVRIASNTKMFTAVVVLQLVGEGKIELDAPIETYLPKLIRGNGNDGRKMTVRQLLQHTSGLHSYTANMPPILESRHRYTEPRELLDTGLAHKPDFAPGKSWLYSNTGYVVLGLLVQKVTGRPISEEITNRIIKPVGLRDTYWPGIGERTIRGAHPHGYTPDQKKKMVDITELDPSWGWSAGQLIATPSDVNRFLAALMDGDLLKPAQLKQMKQTIKAPGLPATWTYGLGLVKIKLSCGESAYGHGGDIDGYETRTGITEDGRAATVAVTALPTSEAGAEQVNAALDTALCAAK</sequence>
<protein>
    <submittedName>
        <fullName evidence="3">Serine hydrolase domain-containing protein</fullName>
        <ecNumber evidence="3">3.-.-.-</ecNumber>
    </submittedName>
</protein>
<dbReference type="InterPro" id="IPR050491">
    <property type="entry name" value="AmpC-like"/>
</dbReference>
<dbReference type="Pfam" id="PF00144">
    <property type="entry name" value="Beta-lactamase"/>
    <property type="match status" value="1"/>
</dbReference>
<dbReference type="PANTHER" id="PTHR46825:SF7">
    <property type="entry name" value="D-ALANYL-D-ALANINE CARBOXYPEPTIDASE"/>
    <property type="match status" value="1"/>
</dbReference>
<name>A0ABW4GDT3_9ACTN</name>
<dbReference type="EMBL" id="JBHUCM010000020">
    <property type="protein sequence ID" value="MFD1540959.1"/>
    <property type="molecule type" value="Genomic_DNA"/>
</dbReference>
<evidence type="ECO:0000259" key="2">
    <source>
        <dbReference type="Pfam" id="PF00144"/>
    </source>
</evidence>
<evidence type="ECO:0000313" key="4">
    <source>
        <dbReference type="Proteomes" id="UP001597097"/>
    </source>
</evidence>
<keyword evidence="4" id="KW-1185">Reference proteome</keyword>
<dbReference type="EC" id="3.-.-.-" evidence="3"/>
<evidence type="ECO:0000313" key="3">
    <source>
        <dbReference type="EMBL" id="MFD1540959.1"/>
    </source>
</evidence>
<dbReference type="PANTHER" id="PTHR46825">
    <property type="entry name" value="D-ALANYL-D-ALANINE-CARBOXYPEPTIDASE/ENDOPEPTIDASE AMPH"/>
    <property type="match status" value="1"/>
</dbReference>
<feature type="signal peptide" evidence="1">
    <location>
        <begin position="1"/>
        <end position="39"/>
    </location>
</feature>
<feature type="domain" description="Beta-lactamase-related" evidence="2">
    <location>
        <begin position="46"/>
        <end position="371"/>
    </location>
</feature>
<dbReference type="Proteomes" id="UP001597097">
    <property type="component" value="Unassembled WGS sequence"/>
</dbReference>
<reference evidence="4" key="1">
    <citation type="journal article" date="2019" name="Int. J. Syst. Evol. Microbiol.">
        <title>The Global Catalogue of Microorganisms (GCM) 10K type strain sequencing project: providing services to taxonomists for standard genome sequencing and annotation.</title>
        <authorList>
            <consortium name="The Broad Institute Genomics Platform"/>
            <consortium name="The Broad Institute Genome Sequencing Center for Infectious Disease"/>
            <person name="Wu L."/>
            <person name="Ma J."/>
        </authorList>
    </citation>
    <scope>NUCLEOTIDE SEQUENCE [LARGE SCALE GENOMIC DNA]</scope>
    <source>
        <strain evidence="4">CGMCC 1.15399</strain>
    </source>
</reference>
<keyword evidence="1" id="KW-0732">Signal</keyword>
<organism evidence="3 4">
    <name type="scientific">Nonomuraea guangzhouensis</name>
    <dbReference type="NCBI Taxonomy" id="1291555"/>
    <lineage>
        <taxon>Bacteria</taxon>
        <taxon>Bacillati</taxon>
        <taxon>Actinomycetota</taxon>
        <taxon>Actinomycetes</taxon>
        <taxon>Streptosporangiales</taxon>
        <taxon>Streptosporangiaceae</taxon>
        <taxon>Nonomuraea</taxon>
    </lineage>
</organism>
<feature type="chain" id="PRO_5046754593" evidence="1">
    <location>
        <begin position="40"/>
        <end position="385"/>
    </location>
</feature>
<dbReference type="GO" id="GO:0016787">
    <property type="term" value="F:hydrolase activity"/>
    <property type="evidence" value="ECO:0007669"/>
    <property type="project" value="UniProtKB-KW"/>
</dbReference>
<keyword evidence="3" id="KW-0378">Hydrolase</keyword>
<comment type="caution">
    <text evidence="3">The sequence shown here is derived from an EMBL/GenBank/DDBJ whole genome shotgun (WGS) entry which is preliminary data.</text>
</comment>
<gene>
    <name evidence="3" type="ORF">ACFSJ0_28145</name>
</gene>
<dbReference type="RefSeq" id="WP_219532398.1">
    <property type="nucleotide sequence ID" value="NZ_JAHKRM010000014.1"/>
</dbReference>
<proteinExistence type="predicted"/>
<evidence type="ECO:0000256" key="1">
    <source>
        <dbReference type="SAM" id="SignalP"/>
    </source>
</evidence>
<accession>A0ABW4GDT3</accession>